<keyword evidence="3" id="KW-1185">Reference proteome</keyword>
<feature type="compositionally biased region" description="Basic and acidic residues" evidence="1">
    <location>
        <begin position="42"/>
        <end position="60"/>
    </location>
</feature>
<protein>
    <submittedName>
        <fullName evidence="2">Uncharacterized protein</fullName>
    </submittedName>
</protein>
<evidence type="ECO:0000313" key="2">
    <source>
        <dbReference type="EMBL" id="KAK2942873.1"/>
    </source>
</evidence>
<evidence type="ECO:0000256" key="1">
    <source>
        <dbReference type="SAM" id="MobiDB-lite"/>
    </source>
</evidence>
<sequence length="247" mass="26771">MHGRGKLMSPPLRAPHPHTPPLLPSVHIQSTILARSVTGTPLRHERVSDTEPSTQKDTESSMKGTASGSDSSMKRKKKLNESGVEKTDTKLSPISPLSSASLFTSTPVISHAVIRSFFEAFEQEQKLETQNELLFGSDASEYEDETESEGSLSTSVESQKIPLYELNKAIQQSVSAVVLIPVYLTFLNFNLLSTSLKGSSPVASVSDTHTLLNMRSLAHSLFCTPALNTTAAAIPPNTICSCESHKY</sequence>
<reference evidence="2 3" key="1">
    <citation type="journal article" date="2022" name="bioRxiv">
        <title>Genomics of Preaxostyla Flagellates Illuminates Evolutionary Transitions and the Path Towards Mitochondrial Loss.</title>
        <authorList>
            <person name="Novak L.V.F."/>
            <person name="Treitli S.C."/>
            <person name="Pyrih J."/>
            <person name="Halakuc P."/>
            <person name="Pipaliya S.V."/>
            <person name="Vacek V."/>
            <person name="Brzon O."/>
            <person name="Soukal P."/>
            <person name="Eme L."/>
            <person name="Dacks J.B."/>
            <person name="Karnkowska A."/>
            <person name="Elias M."/>
            <person name="Hampl V."/>
        </authorList>
    </citation>
    <scope>NUCLEOTIDE SEQUENCE [LARGE SCALE GENOMIC DNA]</scope>
    <source>
        <strain evidence="2">NAU3</strain>
        <tissue evidence="2">Gut</tissue>
    </source>
</reference>
<dbReference type="Proteomes" id="UP001281761">
    <property type="component" value="Unassembled WGS sequence"/>
</dbReference>
<dbReference type="EMBL" id="JARBJD010000377">
    <property type="protein sequence ID" value="KAK2942873.1"/>
    <property type="molecule type" value="Genomic_DNA"/>
</dbReference>
<name>A0ABQ9WU79_9EUKA</name>
<feature type="region of interest" description="Disordered" evidence="1">
    <location>
        <begin position="37"/>
        <end position="91"/>
    </location>
</feature>
<organism evidence="2 3">
    <name type="scientific">Blattamonas nauphoetae</name>
    <dbReference type="NCBI Taxonomy" id="2049346"/>
    <lineage>
        <taxon>Eukaryota</taxon>
        <taxon>Metamonada</taxon>
        <taxon>Preaxostyla</taxon>
        <taxon>Oxymonadida</taxon>
        <taxon>Blattamonas</taxon>
    </lineage>
</organism>
<gene>
    <name evidence="2" type="ORF">BLNAU_22202</name>
</gene>
<feature type="region of interest" description="Disordered" evidence="1">
    <location>
        <begin position="1"/>
        <end position="24"/>
    </location>
</feature>
<evidence type="ECO:0000313" key="3">
    <source>
        <dbReference type="Proteomes" id="UP001281761"/>
    </source>
</evidence>
<comment type="caution">
    <text evidence="2">The sequence shown here is derived from an EMBL/GenBank/DDBJ whole genome shotgun (WGS) entry which is preliminary data.</text>
</comment>
<proteinExistence type="predicted"/>
<feature type="compositionally biased region" description="Basic and acidic residues" evidence="1">
    <location>
        <begin position="79"/>
        <end position="89"/>
    </location>
</feature>
<feature type="compositionally biased region" description="Polar residues" evidence="1">
    <location>
        <begin position="61"/>
        <end position="71"/>
    </location>
</feature>
<feature type="compositionally biased region" description="Pro residues" evidence="1">
    <location>
        <begin position="12"/>
        <end position="23"/>
    </location>
</feature>
<accession>A0ABQ9WU79</accession>